<accession>A0A2L1GP28</accession>
<comment type="similarity">
    <text evidence="1">Belongs to the glycosyl hydrolase 13 family.</text>
</comment>
<protein>
    <submittedName>
        <fullName evidence="6">Glycogen debranching enzyme GlgX</fullName>
    </submittedName>
</protein>
<evidence type="ECO:0000256" key="2">
    <source>
        <dbReference type="ARBA" id="ARBA00022801"/>
    </source>
</evidence>
<dbReference type="KEGG" id="deo:CAY53_08160"/>
<evidence type="ECO:0000313" key="7">
    <source>
        <dbReference type="Proteomes" id="UP000239867"/>
    </source>
</evidence>
<feature type="compositionally biased region" description="Basic and acidic residues" evidence="4">
    <location>
        <begin position="460"/>
        <end position="470"/>
    </location>
</feature>
<gene>
    <name evidence="6" type="ORF">CAY53_08160</name>
</gene>
<dbReference type="GO" id="GO:0005980">
    <property type="term" value="P:glycogen catabolic process"/>
    <property type="evidence" value="ECO:0007669"/>
    <property type="project" value="InterPro"/>
</dbReference>
<organism evidence="6 7">
    <name type="scientific">Desulfobulbus oralis</name>
    <dbReference type="NCBI Taxonomy" id="1986146"/>
    <lineage>
        <taxon>Bacteria</taxon>
        <taxon>Pseudomonadati</taxon>
        <taxon>Thermodesulfobacteriota</taxon>
        <taxon>Desulfobulbia</taxon>
        <taxon>Desulfobulbales</taxon>
        <taxon>Desulfobulbaceae</taxon>
        <taxon>Desulfobulbus</taxon>
    </lineage>
</organism>
<evidence type="ECO:0000256" key="3">
    <source>
        <dbReference type="ARBA" id="ARBA00023295"/>
    </source>
</evidence>
<dbReference type="Gene3D" id="3.20.20.80">
    <property type="entry name" value="Glycosidases"/>
    <property type="match status" value="1"/>
</dbReference>
<dbReference type="RefSeq" id="WP_104936700.1">
    <property type="nucleotide sequence ID" value="NZ_CP021255.1"/>
</dbReference>
<dbReference type="InterPro" id="IPR006047">
    <property type="entry name" value="GH13_cat_dom"/>
</dbReference>
<reference evidence="6 7" key="1">
    <citation type="journal article" date="2018" name="MBio">
        <title>Insights into the evolution of host association through the isolation and characterization of a novel human periodontal pathobiont, Desulfobulbus oralis.</title>
        <authorList>
            <person name="Cross K.L."/>
            <person name="Chirania P."/>
            <person name="Xiong W."/>
            <person name="Beall C.J."/>
            <person name="Elkins J.G."/>
            <person name="Giannone R.J."/>
            <person name="Griffen A.L."/>
            <person name="Guss A.M."/>
            <person name="Hettich R.L."/>
            <person name="Joshi S.S."/>
            <person name="Mokrzan E.M."/>
            <person name="Martin R.K."/>
            <person name="Zhulin I.B."/>
            <person name="Leys E.J."/>
            <person name="Podar M."/>
        </authorList>
    </citation>
    <scope>NUCLEOTIDE SEQUENCE [LARGE SCALE GENOMIC DNA]</scope>
    <source>
        <strain evidence="6 7">ORNL</strain>
    </source>
</reference>
<evidence type="ECO:0000256" key="4">
    <source>
        <dbReference type="SAM" id="MobiDB-lite"/>
    </source>
</evidence>
<dbReference type="Gene3D" id="2.60.40.10">
    <property type="entry name" value="Immunoglobulins"/>
    <property type="match status" value="1"/>
</dbReference>
<dbReference type="OrthoDB" id="9760647at2"/>
<name>A0A2L1GP28_9BACT</name>
<feature type="region of interest" description="Disordered" evidence="4">
    <location>
        <begin position="460"/>
        <end position="479"/>
    </location>
</feature>
<dbReference type="InterPro" id="IPR013780">
    <property type="entry name" value="Glyco_hydro_b"/>
</dbReference>
<dbReference type="InterPro" id="IPR017853">
    <property type="entry name" value="GH"/>
</dbReference>
<dbReference type="CDD" id="cd11326">
    <property type="entry name" value="AmyAc_Glg_debranch"/>
    <property type="match status" value="1"/>
</dbReference>
<dbReference type="SUPFAM" id="SSF81296">
    <property type="entry name" value="E set domains"/>
    <property type="match status" value="1"/>
</dbReference>
<proteinExistence type="inferred from homology"/>
<dbReference type="Proteomes" id="UP000239867">
    <property type="component" value="Chromosome"/>
</dbReference>
<dbReference type="Gene3D" id="2.60.40.1180">
    <property type="entry name" value="Golgi alpha-mannosidase II"/>
    <property type="match status" value="1"/>
</dbReference>
<dbReference type="InterPro" id="IPR014756">
    <property type="entry name" value="Ig_E-set"/>
</dbReference>
<dbReference type="GO" id="GO:0004135">
    <property type="term" value="F:amylo-alpha-1,6-glucosidase activity"/>
    <property type="evidence" value="ECO:0007669"/>
    <property type="project" value="InterPro"/>
</dbReference>
<keyword evidence="2" id="KW-0378">Hydrolase</keyword>
<feature type="domain" description="Glycosyl hydrolase family 13 catalytic" evidence="5">
    <location>
        <begin position="150"/>
        <end position="561"/>
    </location>
</feature>
<dbReference type="SUPFAM" id="SSF51445">
    <property type="entry name" value="(Trans)glycosidases"/>
    <property type="match status" value="1"/>
</dbReference>
<keyword evidence="7" id="KW-1185">Reference proteome</keyword>
<dbReference type="SMART" id="SM00642">
    <property type="entry name" value="Aamy"/>
    <property type="match status" value="1"/>
</dbReference>
<keyword evidence="3" id="KW-0326">Glycosidase</keyword>
<dbReference type="InterPro" id="IPR004193">
    <property type="entry name" value="Glyco_hydro_13_N"/>
</dbReference>
<dbReference type="InterPro" id="IPR013783">
    <property type="entry name" value="Ig-like_fold"/>
</dbReference>
<dbReference type="PANTHER" id="PTHR43002">
    <property type="entry name" value="GLYCOGEN DEBRANCHING ENZYME"/>
    <property type="match status" value="1"/>
</dbReference>
<dbReference type="SUPFAM" id="SSF51011">
    <property type="entry name" value="Glycosyl hydrolase domain"/>
    <property type="match status" value="1"/>
</dbReference>
<dbReference type="InterPro" id="IPR011837">
    <property type="entry name" value="Glycogen_debranch_GlgX"/>
</dbReference>
<evidence type="ECO:0000256" key="1">
    <source>
        <dbReference type="ARBA" id="ARBA00008061"/>
    </source>
</evidence>
<dbReference type="Pfam" id="PF00128">
    <property type="entry name" value="Alpha-amylase"/>
    <property type="match status" value="1"/>
</dbReference>
<dbReference type="AlphaFoldDB" id="A0A2L1GP28"/>
<sequence>MKGTIQTRPGSPLPLGAQQTPQGINFALFSRHAETVSLVIALPDSAAGQMLFPLDPAVHKTGDVWHILLVNAPPTLRYGYRISGPDQHGHAYDATRILLDPYARALDGGAWGERRPALGTAPCCRIDHESYDWEGDRPLGTPIQDTIIYELHVRGFTRHPSSGLSCPGTFRGLSEKIGYLQDLGITAVELLPVAEFDENETLFTHPTSHAPLRNYWGYNPLLFGAPKAAYASAPASVLNEFRDMVKALHRAGIELFLDVVCNHTAEGGAGGQSTSFRGIDNRIYYLLDPWDGSHLNFSGCGNTCNCNHPVTRHLIVDMLRWWVVEMHVDGFRFDLASILNRGPEGAILADPPVVELLAEDPVLAQTKIIAEPWDAAGLYQVGSFSSSRRWAEWNGRFRDDVRAFMCGRPGTVPALATRIAGSSDLYRKHGRGPCNSINFITSHDGFTLHDLVSFEAKHNEANGEGNRDGDNNNISWNSGAEGASTEAGVLAMRERRIRSFAVILLLSNGVPMLVAGDELGRSQGGNNNAWNQDNETSWLDWRLVQKNSALLRFFRLLIALRKRHPVFRRTGFYPEAAAGSGSPEIGWFGQHGRPADWGGNDQALGVLLKGAATPGQAEDDFFIMLNGSANAPALFSVPPPPTRSGRHWRRIIDTAAIPPLDINLAAEGSMVSSGRHLSVPAMACVVLQTATLQGFRTRRRP</sequence>
<dbReference type="NCBIfam" id="TIGR02100">
    <property type="entry name" value="glgX_debranch"/>
    <property type="match status" value="1"/>
</dbReference>
<dbReference type="InterPro" id="IPR044505">
    <property type="entry name" value="GlgX_Isoamylase_N_E_set"/>
</dbReference>
<evidence type="ECO:0000259" key="5">
    <source>
        <dbReference type="SMART" id="SM00642"/>
    </source>
</evidence>
<dbReference type="Pfam" id="PF02922">
    <property type="entry name" value="CBM_48"/>
    <property type="match status" value="1"/>
</dbReference>
<evidence type="ECO:0000313" key="6">
    <source>
        <dbReference type="EMBL" id="AVD71441.1"/>
    </source>
</evidence>
<dbReference type="EMBL" id="CP021255">
    <property type="protein sequence ID" value="AVD71441.1"/>
    <property type="molecule type" value="Genomic_DNA"/>
</dbReference>
<dbReference type="CDD" id="cd02856">
    <property type="entry name" value="E_set_GDE_Isoamylase_N"/>
    <property type="match status" value="1"/>
</dbReference>